<evidence type="ECO:0000313" key="3">
    <source>
        <dbReference type="Proteomes" id="UP000557193"/>
    </source>
</evidence>
<evidence type="ECO:0000313" key="2">
    <source>
        <dbReference type="EMBL" id="MBB6339907.1"/>
    </source>
</evidence>
<protein>
    <submittedName>
        <fullName evidence="2">Putative lipoprotein</fullName>
    </submittedName>
</protein>
<keyword evidence="3" id="KW-1185">Reference proteome</keyword>
<feature type="chain" id="PRO_5031351145" evidence="1">
    <location>
        <begin position="19"/>
        <end position="193"/>
    </location>
</feature>
<keyword evidence="2" id="KW-0449">Lipoprotein</keyword>
<dbReference type="EMBL" id="JACHLL010000001">
    <property type="protein sequence ID" value="MBB6339907.1"/>
    <property type="molecule type" value="Genomic_DNA"/>
</dbReference>
<dbReference type="InterPro" id="IPR005619">
    <property type="entry name" value="Uncharacterised_YajG"/>
</dbReference>
<dbReference type="RefSeq" id="WP_184679617.1">
    <property type="nucleotide sequence ID" value="NZ_JACHLL010000001.1"/>
</dbReference>
<dbReference type="PROSITE" id="PS51257">
    <property type="entry name" value="PROKAR_LIPOPROTEIN"/>
    <property type="match status" value="1"/>
</dbReference>
<organism evidence="2 3">
    <name type="scientific">Pseudomonas fluvialis</name>
    <dbReference type="NCBI Taxonomy" id="1793966"/>
    <lineage>
        <taxon>Bacteria</taxon>
        <taxon>Pseudomonadati</taxon>
        <taxon>Pseudomonadota</taxon>
        <taxon>Gammaproteobacteria</taxon>
        <taxon>Pseudomonadales</taxon>
        <taxon>Pseudomonadaceae</taxon>
        <taxon>Pseudomonas</taxon>
    </lineage>
</organism>
<keyword evidence="1" id="KW-0732">Signal</keyword>
<name>A0A7X0BNT5_9PSED</name>
<gene>
    <name evidence="2" type="ORF">HNP49_000057</name>
</gene>
<dbReference type="Pfam" id="PF03923">
    <property type="entry name" value="Lipoprotein_16"/>
    <property type="match status" value="1"/>
</dbReference>
<comment type="caution">
    <text evidence="2">The sequence shown here is derived from an EMBL/GenBank/DDBJ whole genome shotgun (WGS) entry which is preliminary data.</text>
</comment>
<accession>A0A7X0BNT5</accession>
<proteinExistence type="predicted"/>
<dbReference type="AlphaFoldDB" id="A0A7X0BNT5"/>
<dbReference type="Proteomes" id="UP000557193">
    <property type="component" value="Unassembled WGS sequence"/>
</dbReference>
<reference evidence="2 3" key="1">
    <citation type="submission" date="2020-08" db="EMBL/GenBank/DDBJ databases">
        <title>Functional genomics of gut bacteria from endangered species of beetles.</title>
        <authorList>
            <person name="Carlos-Shanley C."/>
        </authorList>
    </citation>
    <scope>NUCLEOTIDE SEQUENCE [LARGE SCALE GENOMIC DNA]</scope>
    <source>
        <strain evidence="2 3">S00202</strain>
    </source>
</reference>
<feature type="signal peptide" evidence="1">
    <location>
        <begin position="1"/>
        <end position="18"/>
    </location>
</feature>
<sequence>MLHRLLLGVFTVASLSLAGCALSPQQLEPQPLLNGPLMAVGQGQPVSVKVVDGRPSPVLGSRGGLYAETSNITVNGQTLLPRLQAQADAGVRLLGFTPTPNAYNAPQITLTLAELTYQSPKDGSYVTEANIKAVFRADVQNNGRRYSGRYSAALNQRFGMAPNEETNSKLVSDVLSDALTRVFKDQSIGQALR</sequence>
<evidence type="ECO:0000256" key="1">
    <source>
        <dbReference type="SAM" id="SignalP"/>
    </source>
</evidence>